<dbReference type="InterPro" id="IPR036322">
    <property type="entry name" value="WD40_repeat_dom_sf"/>
</dbReference>
<evidence type="ECO:0000256" key="4">
    <source>
        <dbReference type="ARBA" id="ARBA00022692"/>
    </source>
</evidence>
<dbReference type="InterPro" id="IPR001680">
    <property type="entry name" value="WD40_rpt"/>
</dbReference>
<comment type="subcellular location">
    <subcellularLocation>
        <location evidence="1">Endoplasmic reticulum membrane</location>
        <topology evidence="1">Single-pass membrane protein</topology>
    </subcellularLocation>
</comment>
<accession>A0A2S3IH93</accession>
<keyword evidence="9 11" id="KW-0472">Membrane</keyword>
<dbReference type="Pfam" id="PF00400">
    <property type="entry name" value="WD40"/>
    <property type="match status" value="2"/>
</dbReference>
<dbReference type="PROSITE" id="PS50082">
    <property type="entry name" value="WD_REPEATS_2"/>
    <property type="match status" value="1"/>
</dbReference>
<dbReference type="SUPFAM" id="SSF50978">
    <property type="entry name" value="WD40 repeat-like"/>
    <property type="match status" value="1"/>
</dbReference>
<dbReference type="GO" id="GO:0005085">
    <property type="term" value="F:guanyl-nucleotide exchange factor activity"/>
    <property type="evidence" value="ECO:0007669"/>
    <property type="project" value="InterPro"/>
</dbReference>
<evidence type="ECO:0000256" key="3">
    <source>
        <dbReference type="ARBA" id="ARBA00022574"/>
    </source>
</evidence>
<name>A0A2S3IH93_9POAL</name>
<dbReference type="EMBL" id="CM008054">
    <property type="protein sequence ID" value="PAN44510.1"/>
    <property type="molecule type" value="Genomic_DNA"/>
</dbReference>
<feature type="transmembrane region" description="Helical" evidence="11">
    <location>
        <begin position="338"/>
        <end position="359"/>
    </location>
</feature>
<dbReference type="Proteomes" id="UP000243499">
    <property type="component" value="Chromosome 9"/>
</dbReference>
<dbReference type="GO" id="GO:0006888">
    <property type="term" value="P:endoplasmic reticulum to Golgi vesicle-mediated transport"/>
    <property type="evidence" value="ECO:0007669"/>
    <property type="project" value="TreeGrafter"/>
</dbReference>
<evidence type="ECO:0000256" key="1">
    <source>
        <dbReference type="ARBA" id="ARBA00004389"/>
    </source>
</evidence>
<evidence type="ECO:0000313" key="12">
    <source>
        <dbReference type="EMBL" id="PAN44510.1"/>
    </source>
</evidence>
<keyword evidence="7" id="KW-0653">Protein transport</keyword>
<gene>
    <name evidence="12" type="ORF">PAHAL_9G048900</name>
</gene>
<keyword evidence="6" id="KW-0256">Endoplasmic reticulum</keyword>
<dbReference type="PANTHER" id="PTHR23284:SF2">
    <property type="entry name" value="SEC12-LIKE PROTEIN 1"/>
    <property type="match status" value="1"/>
</dbReference>
<dbReference type="PANTHER" id="PTHR23284">
    <property type="entry name" value="PROLACTIN REGULATORY ELEMENT BINDING PROTEIN"/>
    <property type="match status" value="1"/>
</dbReference>
<reference evidence="12" key="1">
    <citation type="submission" date="2018-04" db="EMBL/GenBank/DDBJ databases">
        <title>WGS assembly of Panicum hallii.</title>
        <authorList>
            <person name="Lovell J."/>
            <person name="Jenkins J."/>
            <person name="Lowry D."/>
            <person name="Mamidi S."/>
            <person name="Sreedasyam A."/>
            <person name="Weng X."/>
            <person name="Barry K."/>
            <person name="Bonette J."/>
            <person name="Campitelli B."/>
            <person name="Daum C."/>
            <person name="Gordon S."/>
            <person name="Gould B."/>
            <person name="Lipzen A."/>
            <person name="Macqueen A."/>
            <person name="Palacio-Mejia J."/>
            <person name="Plott C."/>
            <person name="Shakirov E."/>
            <person name="Shu S."/>
            <person name="Yoshinaga Y."/>
            <person name="Zane M."/>
            <person name="Rokhsar D."/>
            <person name="Grimwood J."/>
            <person name="Schmutz J."/>
            <person name="Juenger T."/>
        </authorList>
    </citation>
    <scope>NUCLEOTIDE SEQUENCE [LARGE SCALE GENOMIC DNA]</scope>
    <source>
        <strain evidence="12">FIL2</strain>
    </source>
</reference>
<keyword evidence="2" id="KW-0813">Transport</keyword>
<dbReference type="SMART" id="SM00320">
    <property type="entry name" value="WD40"/>
    <property type="match status" value="5"/>
</dbReference>
<dbReference type="InterPro" id="IPR045260">
    <property type="entry name" value="Sec12-like"/>
</dbReference>
<evidence type="ECO:0000256" key="2">
    <source>
        <dbReference type="ARBA" id="ARBA00022448"/>
    </source>
</evidence>
<dbReference type="Gene3D" id="2.130.10.10">
    <property type="entry name" value="YVTN repeat-like/Quinoprotein amine dehydrogenase"/>
    <property type="match status" value="1"/>
</dbReference>
<keyword evidence="8 11" id="KW-1133">Transmembrane helix</keyword>
<dbReference type="GO" id="GO:0005789">
    <property type="term" value="C:endoplasmic reticulum membrane"/>
    <property type="evidence" value="ECO:0007669"/>
    <property type="project" value="UniProtKB-SubCell"/>
</dbReference>
<dbReference type="AlphaFoldDB" id="A0A2S3IH93"/>
<organism evidence="12">
    <name type="scientific">Panicum hallii</name>
    <dbReference type="NCBI Taxonomy" id="206008"/>
    <lineage>
        <taxon>Eukaryota</taxon>
        <taxon>Viridiplantae</taxon>
        <taxon>Streptophyta</taxon>
        <taxon>Embryophyta</taxon>
        <taxon>Tracheophyta</taxon>
        <taxon>Spermatophyta</taxon>
        <taxon>Magnoliopsida</taxon>
        <taxon>Liliopsida</taxon>
        <taxon>Poales</taxon>
        <taxon>Poaceae</taxon>
        <taxon>PACMAD clade</taxon>
        <taxon>Panicoideae</taxon>
        <taxon>Panicodae</taxon>
        <taxon>Paniceae</taxon>
        <taxon>Panicinae</taxon>
        <taxon>Panicum</taxon>
        <taxon>Panicum sect. Panicum</taxon>
    </lineage>
</organism>
<evidence type="ECO:0000256" key="9">
    <source>
        <dbReference type="ARBA" id="ARBA00023136"/>
    </source>
</evidence>
<dbReference type="GO" id="GO:0003400">
    <property type="term" value="P:regulation of COPII vesicle coating"/>
    <property type="evidence" value="ECO:0007669"/>
    <property type="project" value="TreeGrafter"/>
</dbReference>
<dbReference type="GO" id="GO:0015031">
    <property type="term" value="P:protein transport"/>
    <property type="evidence" value="ECO:0007669"/>
    <property type="project" value="UniProtKB-KW"/>
</dbReference>
<keyword evidence="4 11" id="KW-0812">Transmembrane</keyword>
<evidence type="ECO:0000256" key="10">
    <source>
        <dbReference type="PROSITE-ProRule" id="PRU00221"/>
    </source>
</evidence>
<evidence type="ECO:0000256" key="8">
    <source>
        <dbReference type="ARBA" id="ARBA00022989"/>
    </source>
</evidence>
<dbReference type="InterPro" id="IPR015943">
    <property type="entry name" value="WD40/YVTN_repeat-like_dom_sf"/>
</dbReference>
<evidence type="ECO:0000256" key="11">
    <source>
        <dbReference type="SAM" id="Phobius"/>
    </source>
</evidence>
<keyword evidence="5" id="KW-0677">Repeat</keyword>
<evidence type="ECO:0000256" key="6">
    <source>
        <dbReference type="ARBA" id="ARBA00022824"/>
    </source>
</evidence>
<proteinExistence type="predicted"/>
<evidence type="ECO:0000256" key="7">
    <source>
        <dbReference type="ARBA" id="ARBA00022927"/>
    </source>
</evidence>
<dbReference type="FunFam" id="2.130.10.10:FF:000435">
    <property type="entry name" value="SEC12-like protein 1"/>
    <property type="match status" value="1"/>
</dbReference>
<sequence length="368" mass="40474">MAGNGGEGAVGKVTCAAWIRRREDDGPPGVSRLLVAFGRDATASSPPLVDLLEFDAGASALASEPLVRVVVGEEAADTPRTIAVHPGGRELVCATAKGCRVFKLLFRDFGIHLIPNDASPIQSVGPQKCLTFSTDGTKFAIGGEDGHLRIFHWPSLNVILDEPKAHRSFRDMDISLDSELLVSTSNDGSARIWKIDEGSPLINLTKSLDEKIEYCRFSRDGTKPFLFCTLVKGHNILTMAVDISNWKRIGYKRFSAKPISTLSVSLDGKYLALGNRDGDFCVVEVKTMQVAHWSKKVHLGSPISSIEFCPTERVVISTSHQWGAEITKLDVPPEWKVWQIWLVLLSLFVSSAVLFYLFFKHARLNLLP</sequence>
<evidence type="ECO:0000256" key="5">
    <source>
        <dbReference type="ARBA" id="ARBA00022737"/>
    </source>
</evidence>
<dbReference type="Gramene" id="PAN44510">
    <property type="protein sequence ID" value="PAN44510"/>
    <property type="gene ID" value="PAHAL_9G048900"/>
</dbReference>
<protein>
    <submittedName>
        <fullName evidence="12">Uncharacterized protein</fullName>
    </submittedName>
</protein>
<feature type="repeat" description="WD" evidence="10">
    <location>
        <begin position="177"/>
        <end position="203"/>
    </location>
</feature>
<keyword evidence="3 10" id="KW-0853">WD repeat</keyword>